<gene>
    <name evidence="1" type="ORF">V1478_015422</name>
</gene>
<organism evidence="1 2">
    <name type="scientific">Vespula squamosa</name>
    <name type="common">Southern yellow jacket</name>
    <name type="synonym">Wasp</name>
    <dbReference type="NCBI Taxonomy" id="30214"/>
    <lineage>
        <taxon>Eukaryota</taxon>
        <taxon>Metazoa</taxon>
        <taxon>Ecdysozoa</taxon>
        <taxon>Arthropoda</taxon>
        <taxon>Hexapoda</taxon>
        <taxon>Insecta</taxon>
        <taxon>Pterygota</taxon>
        <taxon>Neoptera</taxon>
        <taxon>Endopterygota</taxon>
        <taxon>Hymenoptera</taxon>
        <taxon>Apocrita</taxon>
        <taxon>Aculeata</taxon>
        <taxon>Vespoidea</taxon>
        <taxon>Vespidae</taxon>
        <taxon>Vespinae</taxon>
        <taxon>Vespula</taxon>
    </lineage>
</organism>
<dbReference type="AlphaFoldDB" id="A0ABD2A514"/>
<keyword evidence="2" id="KW-1185">Reference proteome</keyword>
<evidence type="ECO:0000313" key="1">
    <source>
        <dbReference type="EMBL" id="KAL2715724.1"/>
    </source>
</evidence>
<protein>
    <submittedName>
        <fullName evidence="1">Uncharacterized protein</fullName>
    </submittedName>
</protein>
<comment type="caution">
    <text evidence="1">The sequence shown here is derived from an EMBL/GenBank/DDBJ whole genome shotgun (WGS) entry which is preliminary data.</text>
</comment>
<sequence length="134" mass="15886">MSRNIRWGSLKGRRECKFGQYDLVFDKPCHVNKMGEIFTALDGLKLKASESVPVKHDESNDTHTDAATSMCFYRLNDHTDERETLSRETRTYARSRIICHIDRHRTKSEWKMKNREKKKIEINIEALCRKEKCH</sequence>
<accession>A0ABD2A514</accession>
<name>A0ABD2A514_VESSQ</name>
<proteinExistence type="predicted"/>
<dbReference type="Proteomes" id="UP001607302">
    <property type="component" value="Unassembled WGS sequence"/>
</dbReference>
<reference evidence="1 2" key="1">
    <citation type="journal article" date="2024" name="Ann. Entomol. Soc. Am.">
        <title>Genomic analyses of the southern and eastern yellowjacket wasps (Hymenoptera: Vespidae) reveal evolutionary signatures of social life.</title>
        <authorList>
            <person name="Catto M.A."/>
            <person name="Caine P.B."/>
            <person name="Orr S.E."/>
            <person name="Hunt B.G."/>
            <person name="Goodisman M.A.D."/>
        </authorList>
    </citation>
    <scope>NUCLEOTIDE SEQUENCE [LARGE SCALE GENOMIC DNA]</scope>
    <source>
        <strain evidence="1">233</strain>
        <tissue evidence="1">Head and thorax</tissue>
    </source>
</reference>
<dbReference type="EMBL" id="JAUDFV010000155">
    <property type="protein sequence ID" value="KAL2715724.1"/>
    <property type="molecule type" value="Genomic_DNA"/>
</dbReference>
<evidence type="ECO:0000313" key="2">
    <source>
        <dbReference type="Proteomes" id="UP001607302"/>
    </source>
</evidence>